<keyword evidence="2" id="KW-0547">Nucleotide-binding</keyword>
<name>A0A845M264_9RHOB</name>
<dbReference type="InterPro" id="IPR036759">
    <property type="entry name" value="TPK_catalytic_sf"/>
</dbReference>
<evidence type="ECO:0000256" key="5">
    <source>
        <dbReference type="NCBIfam" id="TIGR01378"/>
    </source>
</evidence>
<dbReference type="SUPFAM" id="SSF63999">
    <property type="entry name" value="Thiamin pyrophosphokinase, catalytic domain"/>
    <property type="match status" value="1"/>
</dbReference>
<dbReference type="Pfam" id="PF04263">
    <property type="entry name" value="TPK_catalytic"/>
    <property type="match status" value="1"/>
</dbReference>
<keyword evidence="1 7" id="KW-0808">Transferase</keyword>
<dbReference type="Proteomes" id="UP000467322">
    <property type="component" value="Unassembled WGS sequence"/>
</dbReference>
<evidence type="ECO:0000256" key="1">
    <source>
        <dbReference type="ARBA" id="ARBA00022679"/>
    </source>
</evidence>
<dbReference type="CDD" id="cd07995">
    <property type="entry name" value="TPK"/>
    <property type="match status" value="1"/>
</dbReference>
<keyword evidence="4" id="KW-0067">ATP-binding</keyword>
<gene>
    <name evidence="7" type="ORF">GQE99_13970</name>
</gene>
<dbReference type="Pfam" id="PF04265">
    <property type="entry name" value="TPK_B1_binding"/>
    <property type="match status" value="1"/>
</dbReference>
<dbReference type="InterPro" id="IPR006282">
    <property type="entry name" value="Thi_PPkinase"/>
</dbReference>
<dbReference type="EC" id="2.7.6.2" evidence="5"/>
<keyword evidence="8" id="KW-1185">Reference proteome</keyword>
<comment type="caution">
    <text evidence="7">The sequence shown here is derived from an EMBL/GenBank/DDBJ whole genome shotgun (WGS) entry which is preliminary data.</text>
</comment>
<keyword evidence="3 7" id="KW-0418">Kinase</keyword>
<dbReference type="GO" id="GO:0006772">
    <property type="term" value="P:thiamine metabolic process"/>
    <property type="evidence" value="ECO:0007669"/>
    <property type="project" value="UniProtKB-UniRule"/>
</dbReference>
<dbReference type="InterPro" id="IPR036371">
    <property type="entry name" value="TPK_B1-bd_sf"/>
</dbReference>
<accession>A0A845M264</accession>
<evidence type="ECO:0000256" key="2">
    <source>
        <dbReference type="ARBA" id="ARBA00022741"/>
    </source>
</evidence>
<dbReference type="PANTHER" id="PTHR41299:SF1">
    <property type="entry name" value="THIAMINE PYROPHOSPHOKINASE"/>
    <property type="match status" value="1"/>
</dbReference>
<dbReference type="Gene3D" id="3.40.50.10240">
    <property type="entry name" value="Thiamin pyrophosphokinase, catalytic domain"/>
    <property type="match status" value="1"/>
</dbReference>
<dbReference type="EMBL" id="WTUX01000017">
    <property type="protein sequence ID" value="MZR14125.1"/>
    <property type="molecule type" value="Genomic_DNA"/>
</dbReference>
<dbReference type="GO" id="GO:0009229">
    <property type="term" value="P:thiamine diphosphate biosynthetic process"/>
    <property type="evidence" value="ECO:0007669"/>
    <property type="project" value="InterPro"/>
</dbReference>
<protein>
    <recommendedName>
        <fullName evidence="5">Thiamine diphosphokinase</fullName>
        <ecNumber evidence="5">2.7.6.2</ecNumber>
    </recommendedName>
</protein>
<dbReference type="PANTHER" id="PTHR41299">
    <property type="entry name" value="THIAMINE PYROPHOSPHOKINASE"/>
    <property type="match status" value="1"/>
</dbReference>
<dbReference type="GO" id="GO:0016301">
    <property type="term" value="F:kinase activity"/>
    <property type="evidence" value="ECO:0007669"/>
    <property type="project" value="UniProtKB-KW"/>
</dbReference>
<evidence type="ECO:0000256" key="4">
    <source>
        <dbReference type="ARBA" id="ARBA00022840"/>
    </source>
</evidence>
<dbReference type="NCBIfam" id="TIGR01378">
    <property type="entry name" value="thi_PPkinase"/>
    <property type="match status" value="1"/>
</dbReference>
<dbReference type="GO" id="GO:0004788">
    <property type="term" value="F:thiamine diphosphokinase activity"/>
    <property type="evidence" value="ECO:0007669"/>
    <property type="project" value="UniProtKB-UniRule"/>
</dbReference>
<dbReference type="AlphaFoldDB" id="A0A845M264"/>
<sequence length="229" mass="24219">MAIIPGISPYAEKVTLLGGGNLTAGVLELLLARAPNLVVCDGAARPALAAGLTPDAVIGDLDSLDDVTRARLAPETIHFVDDQDTTDFDKALLAIDAPLVLGAGFMGKRLDHELACYNALVRWAHRRCILVGEQDICFHVPRAVTLDVPEGTRVSVFPLAELRVRLAGLRWSFEDIVLSPLGRVGTSNAAAGRVEIESSGPGLLVIMPVEHLDAAIEACLAMEMLTPAG</sequence>
<dbReference type="GO" id="GO:0005524">
    <property type="term" value="F:ATP binding"/>
    <property type="evidence" value="ECO:0007669"/>
    <property type="project" value="UniProtKB-KW"/>
</dbReference>
<feature type="domain" description="Thiamin pyrophosphokinase thiamin-binding" evidence="6">
    <location>
        <begin position="132"/>
        <end position="205"/>
    </location>
</feature>
<proteinExistence type="predicted"/>
<dbReference type="InterPro" id="IPR053149">
    <property type="entry name" value="TPK"/>
</dbReference>
<dbReference type="SUPFAM" id="SSF63862">
    <property type="entry name" value="Thiamin pyrophosphokinase, substrate-binding domain"/>
    <property type="match status" value="1"/>
</dbReference>
<organism evidence="7 8">
    <name type="scientific">Maritimibacter harenae</name>
    <dbReference type="NCBI Taxonomy" id="2606218"/>
    <lineage>
        <taxon>Bacteria</taxon>
        <taxon>Pseudomonadati</taxon>
        <taxon>Pseudomonadota</taxon>
        <taxon>Alphaproteobacteria</taxon>
        <taxon>Rhodobacterales</taxon>
        <taxon>Roseobacteraceae</taxon>
        <taxon>Maritimibacter</taxon>
    </lineage>
</organism>
<evidence type="ECO:0000256" key="3">
    <source>
        <dbReference type="ARBA" id="ARBA00022777"/>
    </source>
</evidence>
<evidence type="ECO:0000313" key="7">
    <source>
        <dbReference type="EMBL" id="MZR14125.1"/>
    </source>
</evidence>
<evidence type="ECO:0000259" key="6">
    <source>
        <dbReference type="SMART" id="SM00983"/>
    </source>
</evidence>
<dbReference type="InterPro" id="IPR007373">
    <property type="entry name" value="Thiamin_PyroPKinase_B1-bd"/>
</dbReference>
<evidence type="ECO:0000313" key="8">
    <source>
        <dbReference type="Proteomes" id="UP000467322"/>
    </source>
</evidence>
<dbReference type="InterPro" id="IPR007371">
    <property type="entry name" value="TPK_catalytic"/>
</dbReference>
<reference evidence="7 8" key="1">
    <citation type="submission" date="2019-12" db="EMBL/GenBank/DDBJ databases">
        <title>Maritimibacter sp. nov. sp. isolated from sea sand.</title>
        <authorList>
            <person name="Kim J."/>
            <person name="Jeong S.E."/>
            <person name="Jung H.S."/>
            <person name="Jeon C.O."/>
        </authorList>
    </citation>
    <scope>NUCLEOTIDE SEQUENCE [LARGE SCALE GENOMIC DNA]</scope>
    <source>
        <strain evidence="7 8">DP07</strain>
    </source>
</reference>
<dbReference type="SMART" id="SM00983">
    <property type="entry name" value="TPK_B1_binding"/>
    <property type="match status" value="1"/>
</dbReference>
<dbReference type="GO" id="GO:0030975">
    <property type="term" value="F:thiamine binding"/>
    <property type="evidence" value="ECO:0007669"/>
    <property type="project" value="InterPro"/>
</dbReference>